<dbReference type="PANTHER" id="PTHR44051:SF8">
    <property type="entry name" value="GLUTATHIONE S-TRANSFERASE GSTA"/>
    <property type="match status" value="1"/>
</dbReference>
<dbReference type="EMBL" id="UFSM01000001">
    <property type="protein sequence ID" value="SUU90852.1"/>
    <property type="molecule type" value="Genomic_DNA"/>
</dbReference>
<dbReference type="InterPro" id="IPR004045">
    <property type="entry name" value="Glutathione_S-Trfase_N"/>
</dbReference>
<dbReference type="PANTHER" id="PTHR44051">
    <property type="entry name" value="GLUTATHIONE S-TRANSFERASE-RELATED"/>
    <property type="match status" value="1"/>
</dbReference>
<reference evidence="3 4" key="1">
    <citation type="submission" date="2018-06" db="EMBL/GenBank/DDBJ databases">
        <authorList>
            <consortium name="Pathogen Informatics"/>
            <person name="Doyle S."/>
        </authorList>
    </citation>
    <scope>NUCLEOTIDE SEQUENCE [LARGE SCALE GENOMIC DNA]</scope>
    <source>
        <strain evidence="3 4">NCTC10684</strain>
    </source>
</reference>
<dbReference type="CDD" id="cd03057">
    <property type="entry name" value="GST_N_Beta"/>
    <property type="match status" value="1"/>
</dbReference>
<dbReference type="Gene3D" id="3.40.30.10">
    <property type="entry name" value="Glutaredoxin"/>
    <property type="match status" value="1"/>
</dbReference>
<proteinExistence type="predicted"/>
<evidence type="ECO:0000313" key="3">
    <source>
        <dbReference type="EMBL" id="SUU90852.1"/>
    </source>
</evidence>
<dbReference type="Proteomes" id="UP000254701">
    <property type="component" value="Unassembled WGS sequence"/>
</dbReference>
<dbReference type="EC" id="2.5.1.18" evidence="3"/>
<keyword evidence="3" id="KW-0808">Transferase</keyword>
<dbReference type="PROSITE" id="PS50405">
    <property type="entry name" value="GST_CTER"/>
    <property type="match status" value="1"/>
</dbReference>
<dbReference type="Pfam" id="PF00043">
    <property type="entry name" value="GST_C"/>
    <property type="match status" value="1"/>
</dbReference>
<dbReference type="GO" id="GO:0004364">
    <property type="term" value="F:glutathione transferase activity"/>
    <property type="evidence" value="ECO:0007669"/>
    <property type="project" value="UniProtKB-EC"/>
</dbReference>
<dbReference type="SUPFAM" id="SSF47616">
    <property type="entry name" value="GST C-terminal domain-like"/>
    <property type="match status" value="1"/>
</dbReference>
<evidence type="ECO:0000259" key="1">
    <source>
        <dbReference type="PROSITE" id="PS50404"/>
    </source>
</evidence>
<dbReference type="PROSITE" id="PS50404">
    <property type="entry name" value="GST_NTER"/>
    <property type="match status" value="1"/>
</dbReference>
<dbReference type="Gene3D" id="1.20.1050.10">
    <property type="match status" value="1"/>
</dbReference>
<organism evidence="3 4">
    <name type="scientific">Aminobacter aminovorans</name>
    <name type="common">Chelatobacter heintzii</name>
    <dbReference type="NCBI Taxonomy" id="83263"/>
    <lineage>
        <taxon>Bacteria</taxon>
        <taxon>Pseudomonadati</taxon>
        <taxon>Pseudomonadota</taxon>
        <taxon>Alphaproteobacteria</taxon>
        <taxon>Hyphomicrobiales</taxon>
        <taxon>Phyllobacteriaceae</taxon>
        <taxon>Aminobacter</taxon>
    </lineage>
</organism>
<dbReference type="InterPro" id="IPR010987">
    <property type="entry name" value="Glutathione-S-Trfase_C-like"/>
</dbReference>
<dbReference type="InterPro" id="IPR040079">
    <property type="entry name" value="Glutathione_S-Trfase"/>
</dbReference>
<feature type="domain" description="GST C-terminal" evidence="2">
    <location>
        <begin position="90"/>
        <end position="225"/>
    </location>
</feature>
<feature type="domain" description="GST N-terminal" evidence="1">
    <location>
        <begin position="3"/>
        <end position="84"/>
    </location>
</feature>
<dbReference type="InterPro" id="IPR036282">
    <property type="entry name" value="Glutathione-S-Trfase_C_sf"/>
</dbReference>
<dbReference type="Pfam" id="PF13409">
    <property type="entry name" value="GST_N_2"/>
    <property type="match status" value="1"/>
</dbReference>
<evidence type="ECO:0000313" key="4">
    <source>
        <dbReference type="Proteomes" id="UP000254701"/>
    </source>
</evidence>
<evidence type="ECO:0000259" key="2">
    <source>
        <dbReference type="PROSITE" id="PS50405"/>
    </source>
</evidence>
<dbReference type="SUPFAM" id="SSF52833">
    <property type="entry name" value="Thioredoxin-like"/>
    <property type="match status" value="1"/>
</dbReference>
<dbReference type="OrthoDB" id="9815075at2"/>
<sequence>MTTTPILTSGFPLGSSAGLVAAFEWLGQPYRLTRVDMLGEMRSEAYKRLNGRVETPVLVTSDGRVLTETMAIALWLEARDPERRISFVPDTPEADRMHQMIAFLNTAFTGAFGPLWVALEAEDATEAERETLRKFGRDFVATRHAQLEAMIGDSAYLLGDRPTLADAVFSGVARWTDFHKAVNLADYPRILALRNRIEADPAFRFAVAIEDGDVTAKGSGAMKGLVPLAQVLRDTAAAQAA</sequence>
<dbReference type="SFLD" id="SFLDS00019">
    <property type="entry name" value="Glutathione_Transferase_(cytos"/>
    <property type="match status" value="1"/>
</dbReference>
<protein>
    <submittedName>
        <fullName evidence="3">Glutathione S-transferase</fullName>
        <ecNumber evidence="3">2.5.1.18</ecNumber>
    </submittedName>
</protein>
<dbReference type="InterPro" id="IPR036249">
    <property type="entry name" value="Thioredoxin-like_sf"/>
</dbReference>
<name>A0A380WR84_AMIAI</name>
<dbReference type="InterPro" id="IPR004046">
    <property type="entry name" value="GST_C"/>
</dbReference>
<accession>A0A380WR84</accession>
<gene>
    <name evidence="3" type="primary">gst_2</name>
    <name evidence="3" type="ORF">NCTC10684_04112</name>
</gene>
<dbReference type="AlphaFoldDB" id="A0A380WR84"/>
<dbReference type="RefSeq" id="WP_115732802.1">
    <property type="nucleotide sequence ID" value="NZ_BAAAVY010000037.1"/>
</dbReference>